<dbReference type="OrthoDB" id="1099963at2"/>
<keyword evidence="1" id="KW-0472">Membrane</keyword>
<evidence type="ECO:0000259" key="3">
    <source>
        <dbReference type="Pfam" id="PF16344"/>
    </source>
</evidence>
<reference evidence="4 5" key="1">
    <citation type="submission" date="2019-04" db="EMBL/GenBank/DDBJ databases">
        <title>Pedobacter sp. RP-3-15 sp. nov., isolated from Arctic soil.</title>
        <authorList>
            <person name="Dahal R.H."/>
            <person name="Kim D.-U."/>
        </authorList>
    </citation>
    <scope>NUCLEOTIDE SEQUENCE [LARGE SCALE GENOMIC DNA]</scope>
    <source>
        <strain evidence="4 5">RP-3-15</strain>
    </source>
</reference>
<evidence type="ECO:0000256" key="1">
    <source>
        <dbReference type="SAM" id="Phobius"/>
    </source>
</evidence>
<keyword evidence="1" id="KW-0812">Transmembrane</keyword>
<feature type="transmembrane region" description="Helical" evidence="1">
    <location>
        <begin position="81"/>
        <end position="101"/>
    </location>
</feature>
<dbReference type="Pfam" id="PF04773">
    <property type="entry name" value="FecR"/>
    <property type="match status" value="1"/>
</dbReference>
<dbReference type="PANTHER" id="PTHR30273">
    <property type="entry name" value="PERIPLASMIC SIGNAL SENSOR AND SIGMA FACTOR ACTIVATOR FECR-RELATED"/>
    <property type="match status" value="1"/>
</dbReference>
<proteinExistence type="predicted"/>
<dbReference type="PANTHER" id="PTHR30273:SF2">
    <property type="entry name" value="PROTEIN FECR"/>
    <property type="match status" value="1"/>
</dbReference>
<gene>
    <name evidence="4" type="ORF">FA047_04870</name>
</gene>
<comment type="caution">
    <text evidence="4">The sequence shown here is derived from an EMBL/GenBank/DDBJ whole genome shotgun (WGS) entry which is preliminary data.</text>
</comment>
<evidence type="ECO:0000313" key="5">
    <source>
        <dbReference type="Proteomes" id="UP000307244"/>
    </source>
</evidence>
<keyword evidence="1" id="KW-1133">Transmembrane helix</keyword>
<feature type="domain" description="FecR protein" evidence="2">
    <location>
        <begin position="181"/>
        <end position="276"/>
    </location>
</feature>
<dbReference type="FunFam" id="2.60.120.1440:FF:000001">
    <property type="entry name" value="Putative anti-sigma factor"/>
    <property type="match status" value="1"/>
</dbReference>
<dbReference type="InterPro" id="IPR012373">
    <property type="entry name" value="Ferrdict_sens_TM"/>
</dbReference>
<sequence length="386" mass="43029">MNTKLDYLYQRYVDETCTEEERAELFSIIAANSDEPQIATLLDGTWNKINISEFQAPENAEDMLAEILTQHKRSPVKKIKWYRYAAAASVVIALSAALYFYKSNKPALDQNTETLSDIGPGSNKATLTLANGKVIYLDSVGSGSIAQQAGIEITKTKDGRLVYNIVSSTKSDTKTDPVYNTVITPRGGQYQINLPDGTKIWLNAASSLKYPTAFNGNKRRVELSGEAYFEVAKDEKHPFIVATDKQEVQVLGTHFNVNSYADEGVTKTTLLEGAVRVSQVGIGKTTTLLPGQQSILDNNNLTTRIVDTQESIAWKDGYFQFNESDLGSIMKQLSRWYDIDVVFESKPATDLFHFKIQRNLNLNEVMNLLEINGINVKKEGRTLIVK</sequence>
<dbReference type="Proteomes" id="UP000307244">
    <property type="component" value="Unassembled WGS sequence"/>
</dbReference>
<name>A0A4U1CUH5_9SPHI</name>
<protein>
    <submittedName>
        <fullName evidence="4">FecR family protein</fullName>
    </submittedName>
</protein>
<dbReference type="Pfam" id="PF16344">
    <property type="entry name" value="FecR_C"/>
    <property type="match status" value="1"/>
</dbReference>
<dbReference type="PIRSF" id="PIRSF018266">
    <property type="entry name" value="FecR"/>
    <property type="match status" value="1"/>
</dbReference>
<feature type="domain" description="Protein FecR C-terminal" evidence="3">
    <location>
        <begin position="318"/>
        <end position="385"/>
    </location>
</feature>
<accession>A0A4U1CUH5</accession>
<dbReference type="Gene3D" id="2.60.120.1440">
    <property type="match status" value="1"/>
</dbReference>
<dbReference type="InterPro" id="IPR006860">
    <property type="entry name" value="FecR"/>
</dbReference>
<dbReference type="Gene3D" id="3.55.50.30">
    <property type="match status" value="1"/>
</dbReference>
<organism evidence="4 5">
    <name type="scientific">Pedobacter frigoris</name>
    <dbReference type="NCBI Taxonomy" id="2571272"/>
    <lineage>
        <taxon>Bacteria</taxon>
        <taxon>Pseudomonadati</taxon>
        <taxon>Bacteroidota</taxon>
        <taxon>Sphingobacteriia</taxon>
        <taxon>Sphingobacteriales</taxon>
        <taxon>Sphingobacteriaceae</taxon>
        <taxon>Pedobacter</taxon>
    </lineage>
</organism>
<evidence type="ECO:0000259" key="2">
    <source>
        <dbReference type="Pfam" id="PF04773"/>
    </source>
</evidence>
<dbReference type="EMBL" id="SWBQ01000001">
    <property type="protein sequence ID" value="TKC09428.1"/>
    <property type="molecule type" value="Genomic_DNA"/>
</dbReference>
<evidence type="ECO:0000313" key="4">
    <source>
        <dbReference type="EMBL" id="TKC09428.1"/>
    </source>
</evidence>
<dbReference type="GO" id="GO:0016989">
    <property type="term" value="F:sigma factor antagonist activity"/>
    <property type="evidence" value="ECO:0007669"/>
    <property type="project" value="TreeGrafter"/>
</dbReference>
<keyword evidence="5" id="KW-1185">Reference proteome</keyword>
<dbReference type="RefSeq" id="WP_136834839.1">
    <property type="nucleotide sequence ID" value="NZ_SWBQ01000001.1"/>
</dbReference>
<dbReference type="InterPro" id="IPR032508">
    <property type="entry name" value="FecR_C"/>
</dbReference>
<dbReference type="AlphaFoldDB" id="A0A4U1CUH5"/>